<dbReference type="Pfam" id="PF13664">
    <property type="entry name" value="DUF4149"/>
    <property type="match status" value="1"/>
</dbReference>
<organism evidence="7 8">
    <name type="scientific">Massilia varians</name>
    <dbReference type="NCBI Taxonomy" id="457921"/>
    <lineage>
        <taxon>Bacteria</taxon>
        <taxon>Pseudomonadati</taxon>
        <taxon>Pseudomonadota</taxon>
        <taxon>Betaproteobacteria</taxon>
        <taxon>Burkholderiales</taxon>
        <taxon>Oxalobacteraceae</taxon>
        <taxon>Telluria group</taxon>
        <taxon>Massilia</taxon>
    </lineage>
</organism>
<evidence type="ECO:0000256" key="2">
    <source>
        <dbReference type="ARBA" id="ARBA00022692"/>
    </source>
</evidence>
<dbReference type="EMBL" id="AP026966">
    <property type="protein sequence ID" value="BDT58662.1"/>
    <property type="molecule type" value="Genomic_DNA"/>
</dbReference>
<feature type="domain" description="TMEM205-like" evidence="6">
    <location>
        <begin position="22"/>
        <end position="118"/>
    </location>
</feature>
<comment type="subcellular location">
    <subcellularLocation>
        <location evidence="1">Membrane</location>
    </subcellularLocation>
</comment>
<feature type="transmembrane region" description="Helical" evidence="5">
    <location>
        <begin position="58"/>
        <end position="78"/>
    </location>
</feature>
<dbReference type="RefSeq" id="WP_281914083.1">
    <property type="nucleotide sequence ID" value="NZ_AP026966.1"/>
</dbReference>
<gene>
    <name evidence="7" type="ORF">MasN3_21560</name>
</gene>
<evidence type="ECO:0000313" key="8">
    <source>
        <dbReference type="Proteomes" id="UP001163336"/>
    </source>
</evidence>
<keyword evidence="2 5" id="KW-0812">Transmembrane</keyword>
<feature type="transmembrane region" description="Helical" evidence="5">
    <location>
        <begin position="90"/>
        <end position="110"/>
    </location>
</feature>
<evidence type="ECO:0000256" key="3">
    <source>
        <dbReference type="ARBA" id="ARBA00022989"/>
    </source>
</evidence>
<sequence length="160" mass="17088">MAQARTAVPPRSASRIAAARLLVAVLWAGTLWTLGYIAAPAVFAAVPSTVAGDVVAVLLHRLGWVSLGCALAMLALLRWSRDLDAGRRRFLNLLVLAMLACALVMWIGLQPGMAQLRELAGPGGVRASPYWTHFAVMHGVSQLFHVIESVLAAVLVLKSR</sequence>
<proteinExistence type="predicted"/>
<evidence type="ECO:0000259" key="6">
    <source>
        <dbReference type="Pfam" id="PF13664"/>
    </source>
</evidence>
<evidence type="ECO:0000313" key="7">
    <source>
        <dbReference type="EMBL" id="BDT58662.1"/>
    </source>
</evidence>
<dbReference type="Proteomes" id="UP001163336">
    <property type="component" value="Chromosome"/>
</dbReference>
<keyword evidence="8" id="KW-1185">Reference proteome</keyword>
<feature type="transmembrane region" description="Helical" evidence="5">
    <location>
        <begin position="21"/>
        <end position="46"/>
    </location>
</feature>
<name>A0ABM8C609_9BURK</name>
<feature type="transmembrane region" description="Helical" evidence="5">
    <location>
        <begin position="130"/>
        <end position="157"/>
    </location>
</feature>
<accession>A0ABM8C609</accession>
<evidence type="ECO:0000256" key="1">
    <source>
        <dbReference type="ARBA" id="ARBA00004370"/>
    </source>
</evidence>
<evidence type="ECO:0000256" key="4">
    <source>
        <dbReference type="ARBA" id="ARBA00023136"/>
    </source>
</evidence>
<keyword evidence="3 5" id="KW-1133">Transmembrane helix</keyword>
<keyword evidence="4 5" id="KW-0472">Membrane</keyword>
<evidence type="ECO:0000256" key="5">
    <source>
        <dbReference type="SAM" id="Phobius"/>
    </source>
</evidence>
<protein>
    <recommendedName>
        <fullName evidence="6">TMEM205-like domain-containing protein</fullName>
    </recommendedName>
</protein>
<reference evidence="7" key="1">
    <citation type="submission" date="2022-11" db="EMBL/GenBank/DDBJ databases">
        <title>Isolation and characterization of PLA-degrading bacterium Massilia sp. from Antarctic soil.</title>
        <authorList>
            <person name="Sato K."/>
            <person name="Gomez-Fuentes C."/>
            <person name="Ahmad S.A."/>
            <person name="Zulkharnain A."/>
        </authorList>
    </citation>
    <scope>NUCLEOTIDE SEQUENCE</scope>
    <source>
        <strain evidence="7">N-3</strain>
    </source>
</reference>
<dbReference type="InterPro" id="IPR025423">
    <property type="entry name" value="TMEM205-like"/>
</dbReference>